<sequence length="333" mass="38399">MVTDSSIWLPPVTLTNKGSERRVGVELEFAGLDAGQIIGCVQQQFGGELERRSSFEFSLQNTTLGKFGIELDASYIKAVGALLEESGDLEDEFSIEAVAAELLTKAAEQFVPWELVTPPVLLSDLPQISQLFASLRSAGALGTRNSLRYAFGLHLNPELPATDIDTILSYFRAFLCLYEWIAEQDQIDLTRKLTNYIKHFSKDFIQKVIDARYQPTLAQFIDDYIEDNPTRNRSMDMLPLFAHLDEDRVRSRLDDPRIKARPTLHYRLPNCDIDNLDWNLDQPWQNWLQVERLANDPAWLKQFCDQYRRYLKSFITPFDTEWLKESSKLLQEH</sequence>
<reference evidence="2" key="1">
    <citation type="submission" date="2017-08" db="EMBL/GenBank/DDBJ databases">
        <title>Direct submision.</title>
        <authorList>
            <person name="Kim S.-J."/>
            <person name="Rhee S.-K."/>
        </authorList>
    </citation>
    <scope>NUCLEOTIDE SEQUENCE [LARGE SCALE GENOMIC DNA]</scope>
    <source>
        <strain evidence="2">GI5</strain>
    </source>
</reference>
<dbReference type="KEGG" id="kak:Kalk_16690"/>
<protein>
    <recommendedName>
        <fullName evidence="3">Alpha-L-fucosidase</fullName>
    </recommendedName>
</protein>
<keyword evidence="2" id="KW-1185">Reference proteome</keyword>
<accession>A0A2K9LR81</accession>
<evidence type="ECO:0008006" key="3">
    <source>
        <dbReference type="Google" id="ProtNLM"/>
    </source>
</evidence>
<dbReference type="EMBL" id="CP022684">
    <property type="protein sequence ID" value="AUM13965.1"/>
    <property type="molecule type" value="Genomic_DNA"/>
</dbReference>
<evidence type="ECO:0000313" key="2">
    <source>
        <dbReference type="Proteomes" id="UP000235116"/>
    </source>
</evidence>
<dbReference type="Proteomes" id="UP000235116">
    <property type="component" value="Chromosome"/>
</dbReference>
<dbReference type="AlphaFoldDB" id="A0A2K9LR81"/>
<dbReference type="Pfam" id="PF12224">
    <property type="entry name" value="Amidoligase_2"/>
    <property type="match status" value="1"/>
</dbReference>
<proteinExistence type="predicted"/>
<dbReference type="InterPro" id="IPR022025">
    <property type="entry name" value="Amidoligase_2"/>
</dbReference>
<organism evidence="1 2">
    <name type="scientific">Ketobacter alkanivorans</name>
    <dbReference type="NCBI Taxonomy" id="1917421"/>
    <lineage>
        <taxon>Bacteria</taxon>
        <taxon>Pseudomonadati</taxon>
        <taxon>Pseudomonadota</taxon>
        <taxon>Gammaproteobacteria</taxon>
        <taxon>Pseudomonadales</taxon>
        <taxon>Ketobacteraceae</taxon>
        <taxon>Ketobacter</taxon>
    </lineage>
</organism>
<gene>
    <name evidence="1" type="ORF">Kalk_16690</name>
</gene>
<evidence type="ECO:0000313" key="1">
    <source>
        <dbReference type="EMBL" id="AUM13965.1"/>
    </source>
</evidence>
<name>A0A2K9LR81_9GAMM</name>